<evidence type="ECO:0000256" key="1">
    <source>
        <dbReference type="SAM" id="Phobius"/>
    </source>
</evidence>
<evidence type="ECO:0000313" key="3">
    <source>
        <dbReference type="Proteomes" id="UP001229421"/>
    </source>
</evidence>
<accession>A0AAD8JNJ0</accession>
<organism evidence="2 3">
    <name type="scientific">Tagetes erecta</name>
    <name type="common">African marigold</name>
    <dbReference type="NCBI Taxonomy" id="13708"/>
    <lineage>
        <taxon>Eukaryota</taxon>
        <taxon>Viridiplantae</taxon>
        <taxon>Streptophyta</taxon>
        <taxon>Embryophyta</taxon>
        <taxon>Tracheophyta</taxon>
        <taxon>Spermatophyta</taxon>
        <taxon>Magnoliopsida</taxon>
        <taxon>eudicotyledons</taxon>
        <taxon>Gunneridae</taxon>
        <taxon>Pentapetalae</taxon>
        <taxon>asterids</taxon>
        <taxon>campanulids</taxon>
        <taxon>Asterales</taxon>
        <taxon>Asteraceae</taxon>
        <taxon>Asteroideae</taxon>
        <taxon>Heliantheae alliance</taxon>
        <taxon>Tageteae</taxon>
        <taxon>Tagetes</taxon>
    </lineage>
</organism>
<feature type="transmembrane region" description="Helical" evidence="1">
    <location>
        <begin position="29"/>
        <end position="55"/>
    </location>
</feature>
<keyword evidence="1" id="KW-0812">Transmembrane</keyword>
<keyword evidence="1" id="KW-0472">Membrane</keyword>
<proteinExistence type="predicted"/>
<dbReference type="Proteomes" id="UP001229421">
    <property type="component" value="Unassembled WGS sequence"/>
</dbReference>
<sequence length="85" mass="9423">MSSCSSTCRWSSTVIETASMPFGARTISFLTFTCSSTCTISSLLLVLLHFHFLVMKHQANKASPRTKMQPNETKTMNMTVIVEVS</sequence>
<gene>
    <name evidence="2" type="ORF">QVD17_38474</name>
</gene>
<keyword evidence="3" id="KW-1185">Reference proteome</keyword>
<dbReference type="AlphaFoldDB" id="A0AAD8JNJ0"/>
<protein>
    <submittedName>
        <fullName evidence="2">Uncharacterized protein</fullName>
    </submittedName>
</protein>
<comment type="caution">
    <text evidence="2">The sequence shown here is derived from an EMBL/GenBank/DDBJ whole genome shotgun (WGS) entry which is preliminary data.</text>
</comment>
<keyword evidence="1" id="KW-1133">Transmembrane helix</keyword>
<reference evidence="2" key="1">
    <citation type="journal article" date="2023" name="bioRxiv">
        <title>Improved chromosome-level genome assembly for marigold (Tagetes erecta).</title>
        <authorList>
            <person name="Jiang F."/>
            <person name="Yuan L."/>
            <person name="Wang S."/>
            <person name="Wang H."/>
            <person name="Xu D."/>
            <person name="Wang A."/>
            <person name="Fan W."/>
        </authorList>
    </citation>
    <scope>NUCLEOTIDE SEQUENCE</scope>
    <source>
        <strain evidence="2">WSJ</strain>
        <tissue evidence="2">Leaf</tissue>
    </source>
</reference>
<evidence type="ECO:0000313" key="2">
    <source>
        <dbReference type="EMBL" id="KAK1406866.1"/>
    </source>
</evidence>
<dbReference type="EMBL" id="JAUHHV010000011">
    <property type="protein sequence ID" value="KAK1406866.1"/>
    <property type="molecule type" value="Genomic_DNA"/>
</dbReference>
<name>A0AAD8JNJ0_TARER</name>